<keyword evidence="1" id="KW-0812">Transmembrane</keyword>
<dbReference type="KEGG" id="hfv:R50_2544"/>
<reference evidence="2 3" key="1">
    <citation type="submission" date="2020-02" db="EMBL/GenBank/DDBJ databases">
        <authorList>
            <person name="Hogendoorn C."/>
        </authorList>
    </citation>
    <scope>NUCLEOTIDE SEQUENCE [LARGE SCALE GENOMIC DNA]</scope>
    <source>
        <strain evidence="2">R501</strain>
    </source>
</reference>
<keyword evidence="1" id="KW-0472">Membrane</keyword>
<proteinExistence type="predicted"/>
<keyword evidence="1" id="KW-1133">Transmembrane helix</keyword>
<keyword evidence="3" id="KW-1185">Reference proteome</keyword>
<sequence length="61" mass="6626">MLAGAGLIPHRLYVAMIAMSVLSALLFPDLFQRLAPGRGNGLRGPWPWWAADRLPPAWSAA</sequence>
<dbReference type="Proteomes" id="UP000503399">
    <property type="component" value="Chromosome"/>
</dbReference>
<accession>A0A6F8ZK39</accession>
<gene>
    <name evidence="2" type="ORF">R50_2544</name>
</gene>
<evidence type="ECO:0000313" key="3">
    <source>
        <dbReference type="Proteomes" id="UP000503399"/>
    </source>
</evidence>
<name>A0A6F8ZK39_9FIRM</name>
<organism evidence="2 3">
    <name type="scientific">Candidatus Hydrogenisulfobacillus filiaventi</name>
    <dbReference type="NCBI Taxonomy" id="2707344"/>
    <lineage>
        <taxon>Bacteria</taxon>
        <taxon>Bacillati</taxon>
        <taxon>Bacillota</taxon>
        <taxon>Clostridia</taxon>
        <taxon>Eubacteriales</taxon>
        <taxon>Clostridiales Family XVII. Incertae Sedis</taxon>
        <taxon>Candidatus Hydrogenisulfobacillus</taxon>
    </lineage>
</organism>
<evidence type="ECO:0000256" key="1">
    <source>
        <dbReference type="SAM" id="Phobius"/>
    </source>
</evidence>
<evidence type="ECO:0000313" key="2">
    <source>
        <dbReference type="EMBL" id="CAB1130036.1"/>
    </source>
</evidence>
<dbReference type="EMBL" id="LR778114">
    <property type="protein sequence ID" value="CAB1130036.1"/>
    <property type="molecule type" value="Genomic_DNA"/>
</dbReference>
<dbReference type="AlphaFoldDB" id="A0A6F8ZK39"/>
<protein>
    <submittedName>
        <fullName evidence="2">Uncharacterized protein</fullName>
    </submittedName>
</protein>
<feature type="transmembrane region" description="Helical" evidence="1">
    <location>
        <begin position="12"/>
        <end position="31"/>
    </location>
</feature>